<evidence type="ECO:0000313" key="2">
    <source>
        <dbReference type="Proteomes" id="UP000612746"/>
    </source>
</evidence>
<proteinExistence type="predicted"/>
<dbReference type="AlphaFoldDB" id="A0A8H7PZL5"/>
<dbReference type="Pfam" id="PF06522">
    <property type="entry name" value="B12D"/>
    <property type="match status" value="1"/>
</dbReference>
<sequence length="576" mass="65650">MSSHFFKHYFRPEVTPLVLIIAGALSGAVYVSAHQARAPDVVWNHKTNDRPWKDVKEGDQVKFWHTQENPQYTQRFKRERWAPPHVSRATTTHKSSPNLLKKLSNDQFGLRKSFTAGEELADLDIAPFLGDDDRFRPNMPSELWQVVFELLNVDSLFSCHQAFYNYVHHISLDELYSWPDQLPTTLDSPIWAPLAVLLYTRERNWETGNVCSLKRLTGLPSNNIGKMIFRYPYVVCTFLDDDSLRLWDLKTGKSRLVCKLHGLRFSVIDMVVENHTLAAAIENSSVVKVYNLETGYTRDTYINDNNYGTITTLRAEQDIIVAGYSSGALVVWDPAGTMEADPTPNPSKVVAVDIYEPYIIALSDNGLIRVFTTSEEAGSSTLEHVRSHVLPRLPPRAQVNFAQFTLSEMGPITLMAAVSEPLTSETPQGTIFNFHQDSLYHLYHLTWPLRHEDAPTLSPRVRTWRTNLPGHNVRWDTFEFVNKSRAIVIDTDTNTRGHTIKTLEWEKIGKTKRTISQRLHCPRDSRVQQLLDNIGLDGFVSTVGISDDFMIVTGQWQCLFALNFAPHGLTRLIEQL</sequence>
<reference evidence="1" key="1">
    <citation type="submission" date="2020-12" db="EMBL/GenBank/DDBJ databases">
        <title>Metabolic potential, ecology and presence of endohyphal bacteria is reflected in genomic diversity of Mucoromycotina.</title>
        <authorList>
            <person name="Muszewska A."/>
            <person name="Okrasinska A."/>
            <person name="Steczkiewicz K."/>
            <person name="Drgas O."/>
            <person name="Orlowska M."/>
            <person name="Perlinska-Lenart U."/>
            <person name="Aleksandrzak-Piekarczyk T."/>
            <person name="Szatraj K."/>
            <person name="Zielenkiewicz U."/>
            <person name="Pilsyk S."/>
            <person name="Malc E."/>
            <person name="Mieczkowski P."/>
            <person name="Kruszewska J.S."/>
            <person name="Biernat P."/>
            <person name="Pawlowska J."/>
        </authorList>
    </citation>
    <scope>NUCLEOTIDE SEQUENCE</scope>
    <source>
        <strain evidence="1">WA0000051536</strain>
    </source>
</reference>
<gene>
    <name evidence="1" type="ORF">INT44_005574</name>
</gene>
<accession>A0A8H7PZL5</accession>
<dbReference type="Proteomes" id="UP000612746">
    <property type="component" value="Unassembled WGS sequence"/>
</dbReference>
<dbReference type="InterPro" id="IPR036322">
    <property type="entry name" value="WD40_repeat_dom_sf"/>
</dbReference>
<dbReference type="OrthoDB" id="2406134at2759"/>
<comment type="caution">
    <text evidence="1">The sequence shown here is derived from an EMBL/GenBank/DDBJ whole genome shotgun (WGS) entry which is preliminary data.</text>
</comment>
<dbReference type="InterPro" id="IPR010530">
    <property type="entry name" value="B12D"/>
</dbReference>
<dbReference type="PANTHER" id="PTHR14256">
    <property type="entry name" value="NADH-UBIQUINONE OXIDOREDUCTASE MLRQ SUBUNIT"/>
    <property type="match status" value="1"/>
</dbReference>
<dbReference type="EMBL" id="JAEPRA010000007">
    <property type="protein sequence ID" value="KAG2182595.1"/>
    <property type="molecule type" value="Genomic_DNA"/>
</dbReference>
<dbReference type="SUPFAM" id="SSF50978">
    <property type="entry name" value="WD40 repeat-like"/>
    <property type="match status" value="1"/>
</dbReference>
<dbReference type="PANTHER" id="PTHR14256:SF1">
    <property type="entry name" value="GEO09626P1"/>
    <property type="match status" value="1"/>
</dbReference>
<dbReference type="Gene3D" id="2.130.10.10">
    <property type="entry name" value="YVTN repeat-like/Quinoprotein amine dehydrogenase"/>
    <property type="match status" value="1"/>
</dbReference>
<dbReference type="InterPro" id="IPR015943">
    <property type="entry name" value="WD40/YVTN_repeat-like_dom_sf"/>
</dbReference>
<name>A0A8H7PZL5_9FUNG</name>
<evidence type="ECO:0000313" key="1">
    <source>
        <dbReference type="EMBL" id="KAG2182595.1"/>
    </source>
</evidence>
<organism evidence="1 2">
    <name type="scientific">Umbelopsis vinacea</name>
    <dbReference type="NCBI Taxonomy" id="44442"/>
    <lineage>
        <taxon>Eukaryota</taxon>
        <taxon>Fungi</taxon>
        <taxon>Fungi incertae sedis</taxon>
        <taxon>Mucoromycota</taxon>
        <taxon>Mucoromycotina</taxon>
        <taxon>Umbelopsidomycetes</taxon>
        <taxon>Umbelopsidales</taxon>
        <taxon>Umbelopsidaceae</taxon>
        <taxon>Umbelopsis</taxon>
    </lineage>
</organism>
<keyword evidence="2" id="KW-1185">Reference proteome</keyword>
<protein>
    <submittedName>
        <fullName evidence="1">Uncharacterized protein</fullName>
    </submittedName>
</protein>